<evidence type="ECO:0000256" key="8">
    <source>
        <dbReference type="PROSITE-ProRule" id="PRU00175"/>
    </source>
</evidence>
<dbReference type="PROSITE" id="PS51873">
    <property type="entry name" value="TRIAD"/>
    <property type="match status" value="1"/>
</dbReference>
<dbReference type="PANTHER" id="PTHR22770:SF13">
    <property type="entry name" value="RING-TYPE DOMAIN-CONTAINING PROTEIN"/>
    <property type="match status" value="1"/>
</dbReference>
<feature type="domain" description="RING-type" evidence="11">
    <location>
        <begin position="141"/>
        <end position="354"/>
    </location>
</feature>
<accession>A0A078B1E2</accession>
<reference evidence="12 13" key="1">
    <citation type="submission" date="2014-06" db="EMBL/GenBank/DDBJ databases">
        <authorList>
            <person name="Swart Estienne"/>
        </authorList>
    </citation>
    <scope>NUCLEOTIDE SEQUENCE [LARGE SCALE GENOMIC DNA]</scope>
    <source>
        <strain evidence="12 13">130c</strain>
    </source>
</reference>
<dbReference type="InterPro" id="IPR013083">
    <property type="entry name" value="Znf_RING/FYVE/PHD"/>
</dbReference>
<keyword evidence="2" id="KW-0808">Transferase</keyword>
<organism evidence="12 13">
    <name type="scientific">Stylonychia lemnae</name>
    <name type="common">Ciliate</name>
    <dbReference type="NCBI Taxonomy" id="5949"/>
    <lineage>
        <taxon>Eukaryota</taxon>
        <taxon>Sar</taxon>
        <taxon>Alveolata</taxon>
        <taxon>Ciliophora</taxon>
        <taxon>Intramacronucleata</taxon>
        <taxon>Spirotrichea</taxon>
        <taxon>Stichotrichia</taxon>
        <taxon>Sporadotrichida</taxon>
        <taxon>Oxytrichidae</taxon>
        <taxon>Stylonychinae</taxon>
        <taxon>Stylonychia</taxon>
    </lineage>
</organism>
<keyword evidence="4" id="KW-0677">Repeat</keyword>
<dbReference type="InParanoid" id="A0A078B1E2"/>
<dbReference type="Gene3D" id="3.30.40.10">
    <property type="entry name" value="Zinc/RING finger domain, C3HC4 (zinc finger)"/>
    <property type="match status" value="1"/>
</dbReference>
<sequence length="450" mass="52837">MKLDQLSKFFKKTHQPSSLIDRNVYSQPAMNDSQDLSRFNFAAEVSKINENNDYFLNLDDTQREMFGTRDPIIQPQHDVFGDDQESLNNRRQINAIQQQFNENQDRKTSAVQYAIILRNLKHFDSRNQSDKEIIEKLKNSLPQTCSICYQTVPSLLFQTLHCGHQFCCLCIRYYINFNTFQNQKISKLECPTYDCGKRIQDVDYKTILNFHEYKQLRHSIFRQKITMQQSNKRFCPTPNCNGLVLRNKLNEKKQKCEQCKQHMCFDCKSTWHNNQSCAQYEKQTYGAMKAQQIIRQCPTCNTDIEVLQGNCDFLNCSQCGTTICLICNLDLKSRIHPKESDWTDFYYYACKNGRYLSKQMATINFILVLIFMPIVLIFAPIIFGCILSHSCVYGDEFNQRKYKWALFLLLGFLITIIALVITPIAFGIVLIPAYILHIGFYIDYLRYFKK</sequence>
<name>A0A078B1E2_STYLE</name>
<evidence type="ECO:0000256" key="5">
    <source>
        <dbReference type="ARBA" id="ARBA00022771"/>
    </source>
</evidence>
<dbReference type="InterPro" id="IPR001841">
    <property type="entry name" value="Znf_RING"/>
</dbReference>
<dbReference type="AlphaFoldDB" id="A0A078B1E2"/>
<evidence type="ECO:0000259" key="10">
    <source>
        <dbReference type="PROSITE" id="PS50089"/>
    </source>
</evidence>
<evidence type="ECO:0000256" key="9">
    <source>
        <dbReference type="SAM" id="Phobius"/>
    </source>
</evidence>
<evidence type="ECO:0000256" key="4">
    <source>
        <dbReference type="ARBA" id="ARBA00022737"/>
    </source>
</evidence>
<comment type="pathway">
    <text evidence="1">Protein modification; protein ubiquitination.</text>
</comment>
<keyword evidence="13" id="KW-1185">Reference proteome</keyword>
<dbReference type="GO" id="GO:0004842">
    <property type="term" value="F:ubiquitin-protein transferase activity"/>
    <property type="evidence" value="ECO:0007669"/>
    <property type="project" value="TreeGrafter"/>
</dbReference>
<evidence type="ECO:0000256" key="1">
    <source>
        <dbReference type="ARBA" id="ARBA00004906"/>
    </source>
</evidence>
<evidence type="ECO:0000256" key="6">
    <source>
        <dbReference type="ARBA" id="ARBA00022786"/>
    </source>
</evidence>
<keyword evidence="6" id="KW-0833">Ubl conjugation pathway</keyword>
<dbReference type="CDD" id="cd20335">
    <property type="entry name" value="BRcat_RBR"/>
    <property type="match status" value="1"/>
</dbReference>
<keyword evidence="9" id="KW-0472">Membrane</keyword>
<dbReference type="InterPro" id="IPR051628">
    <property type="entry name" value="LUBAC_E3_Ligases"/>
</dbReference>
<dbReference type="InterPro" id="IPR017907">
    <property type="entry name" value="Znf_RING_CS"/>
</dbReference>
<dbReference type="GO" id="GO:0000151">
    <property type="term" value="C:ubiquitin ligase complex"/>
    <property type="evidence" value="ECO:0007669"/>
    <property type="project" value="TreeGrafter"/>
</dbReference>
<feature type="transmembrane region" description="Helical" evidence="9">
    <location>
        <begin position="365"/>
        <end position="392"/>
    </location>
</feature>
<evidence type="ECO:0000256" key="2">
    <source>
        <dbReference type="ARBA" id="ARBA00022679"/>
    </source>
</evidence>
<dbReference type="GO" id="GO:0043130">
    <property type="term" value="F:ubiquitin binding"/>
    <property type="evidence" value="ECO:0007669"/>
    <property type="project" value="TreeGrafter"/>
</dbReference>
<dbReference type="PANTHER" id="PTHR22770">
    <property type="entry name" value="UBIQUITIN CONJUGATING ENZYME 7 INTERACTING PROTEIN-RELATED"/>
    <property type="match status" value="1"/>
</dbReference>
<keyword evidence="7" id="KW-0862">Zinc</keyword>
<feature type="domain" description="RING-type" evidence="10">
    <location>
        <begin position="145"/>
        <end position="191"/>
    </location>
</feature>
<protein>
    <submittedName>
        <fullName evidence="12">Ibr domain containing protein</fullName>
    </submittedName>
</protein>
<dbReference type="PROSITE" id="PS50089">
    <property type="entry name" value="ZF_RING_2"/>
    <property type="match status" value="1"/>
</dbReference>
<evidence type="ECO:0000256" key="7">
    <source>
        <dbReference type="ARBA" id="ARBA00022833"/>
    </source>
</evidence>
<dbReference type="GO" id="GO:0043161">
    <property type="term" value="P:proteasome-mediated ubiquitin-dependent protein catabolic process"/>
    <property type="evidence" value="ECO:0007669"/>
    <property type="project" value="TreeGrafter"/>
</dbReference>
<dbReference type="InterPro" id="IPR002867">
    <property type="entry name" value="IBR_dom"/>
</dbReference>
<dbReference type="EMBL" id="CCKQ01015212">
    <property type="protein sequence ID" value="CDW87018.1"/>
    <property type="molecule type" value="Genomic_DNA"/>
</dbReference>
<dbReference type="SMART" id="SM00647">
    <property type="entry name" value="IBR"/>
    <property type="match status" value="1"/>
</dbReference>
<dbReference type="SUPFAM" id="SSF57850">
    <property type="entry name" value="RING/U-box"/>
    <property type="match status" value="3"/>
</dbReference>
<proteinExistence type="predicted"/>
<dbReference type="SMART" id="SM00184">
    <property type="entry name" value="RING"/>
    <property type="match status" value="1"/>
</dbReference>
<dbReference type="Proteomes" id="UP000039865">
    <property type="component" value="Unassembled WGS sequence"/>
</dbReference>
<dbReference type="PROSITE" id="PS00518">
    <property type="entry name" value="ZF_RING_1"/>
    <property type="match status" value="1"/>
</dbReference>
<evidence type="ECO:0000259" key="11">
    <source>
        <dbReference type="PROSITE" id="PS51873"/>
    </source>
</evidence>
<feature type="transmembrane region" description="Helical" evidence="9">
    <location>
        <begin position="404"/>
        <end position="421"/>
    </location>
</feature>
<keyword evidence="3" id="KW-0479">Metal-binding</keyword>
<gene>
    <name evidence="12" type="primary">Contig4049.g4333</name>
    <name evidence="12" type="ORF">STYLEM_16120</name>
</gene>
<evidence type="ECO:0000313" key="12">
    <source>
        <dbReference type="EMBL" id="CDW87018.1"/>
    </source>
</evidence>
<dbReference type="InterPro" id="IPR044066">
    <property type="entry name" value="TRIAD_supradom"/>
</dbReference>
<keyword evidence="9" id="KW-0812">Transmembrane</keyword>
<dbReference type="GO" id="GO:0097039">
    <property type="term" value="P:protein linear polyubiquitination"/>
    <property type="evidence" value="ECO:0007669"/>
    <property type="project" value="TreeGrafter"/>
</dbReference>
<keyword evidence="5 8" id="KW-0863">Zinc-finger</keyword>
<dbReference type="GO" id="GO:0008270">
    <property type="term" value="F:zinc ion binding"/>
    <property type="evidence" value="ECO:0007669"/>
    <property type="project" value="UniProtKB-KW"/>
</dbReference>
<dbReference type="Pfam" id="PF01485">
    <property type="entry name" value="IBR"/>
    <property type="match status" value="1"/>
</dbReference>
<evidence type="ECO:0000313" key="13">
    <source>
        <dbReference type="Proteomes" id="UP000039865"/>
    </source>
</evidence>
<evidence type="ECO:0000256" key="3">
    <source>
        <dbReference type="ARBA" id="ARBA00022723"/>
    </source>
</evidence>
<dbReference type="OrthoDB" id="297477at2759"/>
<keyword evidence="9" id="KW-1133">Transmembrane helix</keyword>